<dbReference type="EMBL" id="FLUP01000001">
    <property type="protein sequence ID" value="SBV91532.1"/>
    <property type="molecule type" value="Genomic_DNA"/>
</dbReference>
<dbReference type="InterPro" id="IPR018537">
    <property type="entry name" value="Peptidoglycan-bd_3"/>
</dbReference>
<dbReference type="Gene3D" id="1.20.141.10">
    <property type="entry name" value="Chitosanase, subunit A, domain 1"/>
    <property type="match status" value="1"/>
</dbReference>
<dbReference type="AlphaFoldDB" id="A0A212IWK3"/>
<sequence>MPALFETAYAPLRGFEDGWCNDAGDAGGETYGGIARNFFPHWQGWAIIDAAKSHSSFRQGARAFSRHLAGIPGLADLVAEWFRVEWWNRMGLAQFPQAVANEIFEQSVNLGRGGAGKYLQRLCNALNFNKFTGQRLFEDLKEDGAVGAKTLGALSTLLAKRTSVESIVHALNCMQGAHYVGLGAKNYNHRQFVDGWMTRTY</sequence>
<proteinExistence type="predicted"/>
<reference evidence="3" key="1">
    <citation type="submission" date="2016-04" db="EMBL/GenBank/DDBJ databases">
        <authorList>
            <person name="Evans L.H."/>
            <person name="Alamgir A."/>
            <person name="Owens N."/>
            <person name="Weber N.D."/>
            <person name="Virtaneva K."/>
            <person name="Barbian K."/>
            <person name="Babar A."/>
            <person name="Rosenke K."/>
        </authorList>
    </citation>
    <scope>NUCLEOTIDE SEQUENCE</scope>
    <source>
        <strain evidence="3">92-2</strain>
    </source>
</reference>
<feature type="domain" description="TtsA-like Glycoside hydrolase family 108" evidence="1">
    <location>
        <begin position="15"/>
        <end position="111"/>
    </location>
</feature>
<evidence type="ECO:0000259" key="2">
    <source>
        <dbReference type="Pfam" id="PF09374"/>
    </source>
</evidence>
<dbReference type="SUPFAM" id="SSF53955">
    <property type="entry name" value="Lysozyme-like"/>
    <property type="match status" value="1"/>
</dbReference>
<evidence type="ECO:0000313" key="3">
    <source>
        <dbReference type="EMBL" id="SBV91532.1"/>
    </source>
</evidence>
<accession>A0A212IWK3</accession>
<dbReference type="Pfam" id="PF05838">
    <property type="entry name" value="Glyco_hydro_108"/>
    <property type="match status" value="1"/>
</dbReference>
<dbReference type="Pfam" id="PF09374">
    <property type="entry name" value="PG_binding_3"/>
    <property type="match status" value="1"/>
</dbReference>
<name>A0A212IWK3_9BACT</name>
<organism evidence="3">
    <name type="scientific">uncultured Desulfovibrio sp</name>
    <dbReference type="NCBI Taxonomy" id="167968"/>
    <lineage>
        <taxon>Bacteria</taxon>
        <taxon>Pseudomonadati</taxon>
        <taxon>Thermodesulfobacteriota</taxon>
        <taxon>Desulfovibrionia</taxon>
        <taxon>Desulfovibrionales</taxon>
        <taxon>Desulfovibrionaceae</taxon>
        <taxon>Desulfovibrio</taxon>
        <taxon>environmental samples</taxon>
    </lineage>
</organism>
<feature type="domain" description="Peptidoglycan binding" evidence="2">
    <location>
        <begin position="118"/>
        <end position="199"/>
    </location>
</feature>
<dbReference type="InterPro" id="IPR008565">
    <property type="entry name" value="TtsA-like_GH18_dom"/>
</dbReference>
<evidence type="ECO:0000259" key="1">
    <source>
        <dbReference type="Pfam" id="PF05838"/>
    </source>
</evidence>
<gene>
    <name evidence="3" type="ORF">KM92DES2_10146</name>
</gene>
<protein>
    <submittedName>
        <fullName evidence="3">Uncharacterized protein</fullName>
    </submittedName>
</protein>
<dbReference type="RefSeq" id="WP_296934884.1">
    <property type="nucleotide sequence ID" value="NZ_LT598928.1"/>
</dbReference>
<dbReference type="InterPro" id="IPR023346">
    <property type="entry name" value="Lysozyme-like_dom_sf"/>
</dbReference>